<dbReference type="OrthoDB" id="2971563at2"/>
<keyword evidence="3" id="KW-1185">Reference proteome</keyword>
<dbReference type="STRING" id="580166.AUP43_03995"/>
<dbReference type="Gene3D" id="3.60.15.10">
    <property type="entry name" value="Ribonuclease Z/Hydroxyacylglutathione hydrolase-like"/>
    <property type="match status" value="1"/>
</dbReference>
<dbReference type="Pfam" id="PF00753">
    <property type="entry name" value="Lactamase_B"/>
    <property type="match status" value="1"/>
</dbReference>
<evidence type="ECO:0000313" key="3">
    <source>
        <dbReference type="Proteomes" id="UP000076400"/>
    </source>
</evidence>
<organism evidence="2 3">
    <name type="scientific">Oceanibaculum pacificum</name>
    <dbReference type="NCBI Taxonomy" id="580166"/>
    <lineage>
        <taxon>Bacteria</taxon>
        <taxon>Pseudomonadati</taxon>
        <taxon>Pseudomonadota</taxon>
        <taxon>Alphaproteobacteria</taxon>
        <taxon>Rhodospirillales</taxon>
        <taxon>Oceanibaculaceae</taxon>
        <taxon>Oceanibaculum</taxon>
    </lineage>
</organism>
<evidence type="ECO:0000259" key="1">
    <source>
        <dbReference type="SMART" id="SM00849"/>
    </source>
</evidence>
<gene>
    <name evidence="2" type="ORF">AUP43_03995</name>
</gene>
<dbReference type="AlphaFoldDB" id="A0A154WGR7"/>
<dbReference type="PANTHER" id="PTHR23131:SF4">
    <property type="entry name" value="METALLO-BETA-LACTAMASE SUPERFAMILY POTEIN"/>
    <property type="match status" value="1"/>
</dbReference>
<dbReference type="SMART" id="SM00849">
    <property type="entry name" value="Lactamase_B"/>
    <property type="match status" value="1"/>
</dbReference>
<dbReference type="EMBL" id="LPXN01000002">
    <property type="protein sequence ID" value="KZD12724.1"/>
    <property type="molecule type" value="Genomic_DNA"/>
</dbReference>
<accession>A0A154WGR7</accession>
<name>A0A154WGR7_9PROT</name>
<reference evidence="2 3" key="1">
    <citation type="submission" date="2015-12" db="EMBL/GenBank/DDBJ databases">
        <title>Genome sequence of Oceanibaculum pacificum MCCC 1A02656.</title>
        <authorList>
            <person name="Lu L."/>
            <person name="Lai Q."/>
            <person name="Shao Z."/>
            <person name="Qian P."/>
        </authorList>
    </citation>
    <scope>NUCLEOTIDE SEQUENCE [LARGE SCALE GENOMIC DNA]</scope>
    <source>
        <strain evidence="2 3">MCCC 1A02656</strain>
    </source>
</reference>
<dbReference type="InterPro" id="IPR036866">
    <property type="entry name" value="RibonucZ/Hydroxyglut_hydro"/>
</dbReference>
<dbReference type="InterPro" id="IPR001279">
    <property type="entry name" value="Metallo-B-lactamas"/>
</dbReference>
<protein>
    <submittedName>
        <fullName evidence="2">MBL fold metallo-hydrolase</fullName>
    </submittedName>
</protein>
<dbReference type="SUPFAM" id="SSF56281">
    <property type="entry name" value="Metallo-hydrolase/oxidoreductase"/>
    <property type="match status" value="1"/>
</dbReference>
<dbReference type="Gene3D" id="1.10.10.10">
    <property type="entry name" value="Winged helix-like DNA-binding domain superfamily/Winged helix DNA-binding domain"/>
    <property type="match status" value="1"/>
</dbReference>
<feature type="domain" description="Metallo-beta-lactamase" evidence="1">
    <location>
        <begin position="38"/>
        <end position="254"/>
    </location>
</feature>
<dbReference type="InterPro" id="IPR050662">
    <property type="entry name" value="Sec-metab_biosynth-thioest"/>
</dbReference>
<sequence>MKPEVTYTFADLPGDGSAMRVADGVYWVRMPLPFALNHINLWLLEDGDGWTMVDTGIGGEKVRALWEQVFEGTLAGRPITRILVTHFHPDHMGQAGWLTGRWNAPIWMTQAEWLYARHQHSKDLAGRMEAGQAFYRRAGVPEAQLPALLQRFGRYREGVEPVPASYRRIFGGEEIRIGTRNWQVIIGEGHCPEHACLACPEDKLLISGDIVLPRISPNISLFPQEPDGDPLSRYLDCLGRFGHLPEDTLVLPSHDTPFTGLHARIDNLREHHKHRLDLILEACAGAPQTGLSVMQAMFTRELDSLQLGFAIGEALAHLNLLWRRGTLARTLGPDGVDRYTLA</sequence>
<comment type="caution">
    <text evidence="2">The sequence shown here is derived from an EMBL/GenBank/DDBJ whole genome shotgun (WGS) entry which is preliminary data.</text>
</comment>
<dbReference type="Proteomes" id="UP000076400">
    <property type="component" value="Unassembled WGS sequence"/>
</dbReference>
<evidence type="ECO:0000313" key="2">
    <source>
        <dbReference type="EMBL" id="KZD12724.1"/>
    </source>
</evidence>
<dbReference type="InterPro" id="IPR048933">
    <property type="entry name" value="B_lactamase-like_C"/>
</dbReference>
<dbReference type="Pfam" id="PF21221">
    <property type="entry name" value="B_lactamase-like_C"/>
    <property type="match status" value="1"/>
</dbReference>
<dbReference type="InterPro" id="IPR036388">
    <property type="entry name" value="WH-like_DNA-bd_sf"/>
</dbReference>
<dbReference type="PANTHER" id="PTHR23131">
    <property type="entry name" value="ENDORIBONUCLEASE LACTB2"/>
    <property type="match status" value="1"/>
</dbReference>
<proteinExistence type="predicted"/>
<dbReference type="RefSeq" id="WP_067551329.1">
    <property type="nucleotide sequence ID" value="NZ_LPXN01000002.1"/>
</dbReference>
<keyword evidence="2" id="KW-0378">Hydrolase</keyword>
<dbReference type="GO" id="GO:0016787">
    <property type="term" value="F:hydrolase activity"/>
    <property type="evidence" value="ECO:0007669"/>
    <property type="project" value="UniProtKB-KW"/>
</dbReference>